<dbReference type="PANTHER" id="PTHR42788">
    <property type="entry name" value="TAURINE IMPORT ATP-BINDING PROTEIN-RELATED"/>
    <property type="match status" value="1"/>
</dbReference>
<dbReference type="CDD" id="cd03293">
    <property type="entry name" value="ABC_NrtD_SsuB_transporters"/>
    <property type="match status" value="1"/>
</dbReference>
<dbReference type="GO" id="GO:0005524">
    <property type="term" value="F:ATP binding"/>
    <property type="evidence" value="ECO:0007669"/>
    <property type="project" value="UniProtKB-KW"/>
</dbReference>
<reference evidence="5" key="1">
    <citation type="submission" date="2023-03" db="EMBL/GenBank/DDBJ databases">
        <title>Actinoallomurus iriomotensis NBRC 103684.</title>
        <authorList>
            <person name="Ichikawa N."/>
            <person name="Sato H."/>
            <person name="Tonouchi N."/>
        </authorList>
    </citation>
    <scope>NUCLEOTIDE SEQUENCE</scope>
    <source>
        <strain evidence="5">NBRC 103684</strain>
    </source>
</reference>
<dbReference type="SMART" id="SM00382">
    <property type="entry name" value="AAA"/>
    <property type="match status" value="1"/>
</dbReference>
<dbReference type="GO" id="GO:0016887">
    <property type="term" value="F:ATP hydrolysis activity"/>
    <property type="evidence" value="ECO:0007669"/>
    <property type="project" value="InterPro"/>
</dbReference>
<dbReference type="InterPro" id="IPR017871">
    <property type="entry name" value="ABC_transporter-like_CS"/>
</dbReference>
<dbReference type="Gene3D" id="3.40.50.300">
    <property type="entry name" value="P-loop containing nucleotide triphosphate hydrolases"/>
    <property type="match status" value="1"/>
</dbReference>
<keyword evidence="6" id="KW-1185">Reference proteome</keyword>
<evidence type="ECO:0000256" key="1">
    <source>
        <dbReference type="ARBA" id="ARBA00022448"/>
    </source>
</evidence>
<sequence length="306" mass="33513">MMRPSAELTVIRRKEVAVAGISECRGDKFPSASSETAQQPIGSTIVLEPRHLRVTYGRGSHAVTAIADITFQVCAGEFLSIVGPSGCGKTTLLKSLSGLLRPTSGDVLVNGTRVDTTSQGLAMVFQEYTRSLLPWLSVRANVEFPLRGSRRTDSRKAIEQRANEALAEVGLHGVGDKYPWQLSGGMQQRVAIARALAFRPTVLLMDEPFASLDAQARSDLEDLLLKVHFETGMTIVFVTHDIDEAVYLGDRVVVLSHRPTEVKASLDVDLPRPRNQIETKTLHRFVELRTEALGLVLAERSTEAPD</sequence>
<dbReference type="PROSITE" id="PS50893">
    <property type="entry name" value="ABC_TRANSPORTER_2"/>
    <property type="match status" value="1"/>
</dbReference>
<name>A0A9W6SFD4_9ACTN</name>
<dbReference type="PANTHER" id="PTHR42788:SF13">
    <property type="entry name" value="ALIPHATIC SULFONATES IMPORT ATP-BINDING PROTEIN SSUB"/>
    <property type="match status" value="1"/>
</dbReference>
<evidence type="ECO:0000313" key="5">
    <source>
        <dbReference type="EMBL" id="GLY92548.1"/>
    </source>
</evidence>
<evidence type="ECO:0000259" key="4">
    <source>
        <dbReference type="PROSITE" id="PS50893"/>
    </source>
</evidence>
<evidence type="ECO:0000256" key="3">
    <source>
        <dbReference type="ARBA" id="ARBA00022840"/>
    </source>
</evidence>
<dbReference type="AlphaFoldDB" id="A0A9W6SFD4"/>
<dbReference type="Pfam" id="PF00005">
    <property type="entry name" value="ABC_tran"/>
    <property type="match status" value="1"/>
</dbReference>
<proteinExistence type="predicted"/>
<dbReference type="Proteomes" id="UP001165074">
    <property type="component" value="Unassembled WGS sequence"/>
</dbReference>
<dbReference type="InterPro" id="IPR050166">
    <property type="entry name" value="ABC_transporter_ATP-bind"/>
</dbReference>
<organism evidence="5 6">
    <name type="scientific">Actinoallomurus iriomotensis</name>
    <dbReference type="NCBI Taxonomy" id="478107"/>
    <lineage>
        <taxon>Bacteria</taxon>
        <taxon>Bacillati</taxon>
        <taxon>Actinomycetota</taxon>
        <taxon>Actinomycetes</taxon>
        <taxon>Streptosporangiales</taxon>
        <taxon>Thermomonosporaceae</taxon>
        <taxon>Actinoallomurus</taxon>
    </lineage>
</organism>
<keyword evidence="2" id="KW-0547">Nucleotide-binding</keyword>
<dbReference type="EMBL" id="BSTK01000030">
    <property type="protein sequence ID" value="GLY92548.1"/>
    <property type="molecule type" value="Genomic_DNA"/>
</dbReference>
<gene>
    <name evidence="5" type="primary">ssuB</name>
    <name evidence="5" type="ORF">Airi02_104760</name>
</gene>
<protein>
    <submittedName>
        <fullName evidence="5">ABC transporter</fullName>
    </submittedName>
</protein>
<evidence type="ECO:0000256" key="2">
    <source>
        <dbReference type="ARBA" id="ARBA00022741"/>
    </source>
</evidence>
<keyword evidence="3" id="KW-0067">ATP-binding</keyword>
<accession>A0A9W6SFD4</accession>
<dbReference type="PROSITE" id="PS00211">
    <property type="entry name" value="ABC_TRANSPORTER_1"/>
    <property type="match status" value="1"/>
</dbReference>
<dbReference type="SUPFAM" id="SSF52540">
    <property type="entry name" value="P-loop containing nucleoside triphosphate hydrolases"/>
    <property type="match status" value="1"/>
</dbReference>
<dbReference type="InterPro" id="IPR003439">
    <property type="entry name" value="ABC_transporter-like_ATP-bd"/>
</dbReference>
<feature type="domain" description="ABC transporter" evidence="4">
    <location>
        <begin position="47"/>
        <end position="282"/>
    </location>
</feature>
<dbReference type="InterPro" id="IPR003593">
    <property type="entry name" value="AAA+_ATPase"/>
</dbReference>
<comment type="caution">
    <text evidence="5">The sequence shown here is derived from an EMBL/GenBank/DDBJ whole genome shotgun (WGS) entry which is preliminary data.</text>
</comment>
<keyword evidence="1" id="KW-0813">Transport</keyword>
<dbReference type="InterPro" id="IPR027417">
    <property type="entry name" value="P-loop_NTPase"/>
</dbReference>
<evidence type="ECO:0000313" key="6">
    <source>
        <dbReference type="Proteomes" id="UP001165074"/>
    </source>
</evidence>